<accession>A0ABY5TLC5</accession>
<proteinExistence type="inferred from homology"/>
<dbReference type="PANTHER" id="PTHR42760:SF133">
    <property type="entry name" value="3-OXOACYL-[ACYL-CARRIER-PROTEIN] REDUCTASE"/>
    <property type="match status" value="1"/>
</dbReference>
<evidence type="ECO:0000256" key="1">
    <source>
        <dbReference type="ARBA" id="ARBA00006484"/>
    </source>
</evidence>
<dbReference type="InterPro" id="IPR002347">
    <property type="entry name" value="SDR_fam"/>
</dbReference>
<keyword evidence="2" id="KW-0560">Oxidoreductase</keyword>
<dbReference type="PRINTS" id="PR00081">
    <property type="entry name" value="GDHRDH"/>
</dbReference>
<gene>
    <name evidence="3" type="ORF">NYF23_11670</name>
</gene>
<name>A0ABY5TLC5_9GAMM</name>
<dbReference type="InterPro" id="IPR020904">
    <property type="entry name" value="Sc_DH/Rdtase_CS"/>
</dbReference>
<dbReference type="PROSITE" id="PS00061">
    <property type="entry name" value="ADH_SHORT"/>
    <property type="match status" value="1"/>
</dbReference>
<protein>
    <submittedName>
        <fullName evidence="3">SDR family oxidoreductase</fullName>
    </submittedName>
</protein>
<dbReference type="Gene3D" id="3.40.50.720">
    <property type="entry name" value="NAD(P)-binding Rossmann-like Domain"/>
    <property type="match status" value="1"/>
</dbReference>
<evidence type="ECO:0000313" key="4">
    <source>
        <dbReference type="Proteomes" id="UP001059934"/>
    </source>
</evidence>
<dbReference type="CDD" id="cd05233">
    <property type="entry name" value="SDR_c"/>
    <property type="match status" value="1"/>
</dbReference>
<sequence length="255" mass="26474">MAGRLEGKVIVILGASDERSMGAATAHRCAAEGAKLVLAARRLDKVQAIADSIGAVAVSCDITDEAQLAALADTAVSTFGKLDGAVNFAGIETASPIADISREVLQQNCDVHLIGTTLFIKHMTARMSDGGSVVTTSSQTALLAPPGLAAYAGTKSGADHIVRIAAVEFGEQNIRVNSLAPGFTPSAMTEGFLAMPAIEQAFLNEIPLGKLPSTDDMANAALWLLSDECFMTGRLLDISGGQTLRRIPNATEMGF</sequence>
<dbReference type="InterPro" id="IPR036291">
    <property type="entry name" value="NAD(P)-bd_dom_sf"/>
</dbReference>
<dbReference type="Proteomes" id="UP001059934">
    <property type="component" value="Chromosome"/>
</dbReference>
<reference evidence="3" key="1">
    <citation type="submission" date="2022-08" db="EMBL/GenBank/DDBJ databases">
        <title>Catabolic pathway analysis in culturable SAR92 clade bacteria reveals their overlooked roles in DMSP degradation in coastal seas.</title>
        <authorList>
            <person name="He X."/>
            <person name="Zhang X."/>
            <person name="Zhang Y."/>
        </authorList>
    </citation>
    <scope>NUCLEOTIDE SEQUENCE</scope>
    <source>
        <strain evidence="3">H455</strain>
    </source>
</reference>
<evidence type="ECO:0000256" key="2">
    <source>
        <dbReference type="ARBA" id="ARBA00023002"/>
    </source>
</evidence>
<dbReference type="SUPFAM" id="SSF51735">
    <property type="entry name" value="NAD(P)-binding Rossmann-fold domains"/>
    <property type="match status" value="1"/>
</dbReference>
<keyword evidence="4" id="KW-1185">Reference proteome</keyword>
<organism evidence="3 4">
    <name type="scientific">SAR92 clade bacterium H455</name>
    <dbReference type="NCBI Taxonomy" id="2974818"/>
    <lineage>
        <taxon>Bacteria</taxon>
        <taxon>Pseudomonadati</taxon>
        <taxon>Pseudomonadota</taxon>
        <taxon>Gammaproteobacteria</taxon>
        <taxon>Cellvibrionales</taxon>
        <taxon>Porticoccaceae</taxon>
        <taxon>SAR92 clade</taxon>
    </lineage>
</organism>
<dbReference type="Pfam" id="PF13561">
    <property type="entry name" value="adh_short_C2"/>
    <property type="match status" value="1"/>
</dbReference>
<comment type="similarity">
    <text evidence="1">Belongs to the short-chain dehydrogenases/reductases (SDR) family.</text>
</comment>
<evidence type="ECO:0000313" key="3">
    <source>
        <dbReference type="EMBL" id="UVW34662.1"/>
    </source>
</evidence>
<dbReference type="EMBL" id="CP103416">
    <property type="protein sequence ID" value="UVW34662.1"/>
    <property type="molecule type" value="Genomic_DNA"/>
</dbReference>
<dbReference type="PANTHER" id="PTHR42760">
    <property type="entry name" value="SHORT-CHAIN DEHYDROGENASES/REDUCTASES FAMILY MEMBER"/>
    <property type="match status" value="1"/>
</dbReference>